<protein>
    <recommendedName>
        <fullName evidence="2">VAN3-binding protein-like auxin canalisation domain-containing protein</fullName>
    </recommendedName>
</protein>
<name>A0ABC9CDD0_9POAL</name>
<accession>A0ABC9CDD0</accession>
<dbReference type="Pfam" id="PF05703">
    <property type="entry name" value="Auxin_canalis"/>
    <property type="match status" value="1"/>
</dbReference>
<feature type="domain" description="VAN3-binding protein-like auxin canalisation" evidence="2">
    <location>
        <begin position="97"/>
        <end position="274"/>
    </location>
</feature>
<evidence type="ECO:0000313" key="4">
    <source>
        <dbReference type="Proteomes" id="UP001497457"/>
    </source>
</evidence>
<organism evidence="3 4">
    <name type="scientific">Urochloa decumbens</name>
    <dbReference type="NCBI Taxonomy" id="240449"/>
    <lineage>
        <taxon>Eukaryota</taxon>
        <taxon>Viridiplantae</taxon>
        <taxon>Streptophyta</taxon>
        <taxon>Embryophyta</taxon>
        <taxon>Tracheophyta</taxon>
        <taxon>Spermatophyta</taxon>
        <taxon>Magnoliopsida</taxon>
        <taxon>Liliopsida</taxon>
        <taxon>Poales</taxon>
        <taxon>Poaceae</taxon>
        <taxon>PACMAD clade</taxon>
        <taxon>Panicoideae</taxon>
        <taxon>Panicodae</taxon>
        <taxon>Paniceae</taxon>
        <taxon>Melinidinae</taxon>
        <taxon>Urochloa</taxon>
    </lineage>
</organism>
<evidence type="ECO:0000313" key="3">
    <source>
        <dbReference type="EMBL" id="CAL5018937.1"/>
    </source>
</evidence>
<dbReference type="PANTHER" id="PTHR31351:SF43">
    <property type="entry name" value="OS02G0689600 PROTEIN"/>
    <property type="match status" value="1"/>
</dbReference>
<dbReference type="PANTHER" id="PTHR31351">
    <property type="entry name" value="EXPRESSED PROTEIN"/>
    <property type="match status" value="1"/>
</dbReference>
<dbReference type="InterPro" id="IPR040269">
    <property type="entry name" value="VAB"/>
</dbReference>
<evidence type="ECO:0000259" key="2">
    <source>
        <dbReference type="Pfam" id="PF05703"/>
    </source>
</evidence>
<reference evidence="3" key="1">
    <citation type="submission" date="2024-10" db="EMBL/GenBank/DDBJ databases">
        <authorList>
            <person name="Ryan C."/>
        </authorList>
    </citation>
    <scope>NUCLEOTIDE SEQUENCE [LARGE SCALE GENOMIC DNA]</scope>
</reference>
<dbReference type="AlphaFoldDB" id="A0ABC9CDD0"/>
<keyword evidence="4" id="KW-1185">Reference proteome</keyword>
<evidence type="ECO:0000256" key="1">
    <source>
        <dbReference type="SAM" id="MobiDB-lite"/>
    </source>
</evidence>
<gene>
    <name evidence="3" type="ORF">URODEC1_LOCUS74464</name>
</gene>
<sequence>MGQMVKFGRTLSQIGISRVDPKEGWQQKLNEQRGLELYSKIPKNSEYSEPEETENSLQTAKLHSRSQSLSSAEIFYLLSVNSIGAFSGNDTLDTSKDDSRNNMLDLNEEIKQRVDEIRALLSSGNVHRTRFQKYKTKQTNCMIMGPVAEWLKAKLLNLMQKGYGKDREDKRLQTAQMHAALSVARLSTVVAGTIGNCSFGSNNLSGIAMTDRREDTDKKMRAAITSAAALVAASCAEAAKSAGASREQVSSVINMGLETKALGDLLTLTTSAAACKIKNQISSFSPDVIFHEQGEGEEFSYPTGEHNYRAMNLSTSGGTIQLLFEEHEQYSSWRTFISYLMNKKGWNGNHITES</sequence>
<dbReference type="Proteomes" id="UP001497457">
    <property type="component" value="Chromosome 3rd"/>
</dbReference>
<feature type="region of interest" description="Disordered" evidence="1">
    <location>
        <begin position="40"/>
        <end position="61"/>
    </location>
</feature>
<proteinExistence type="predicted"/>
<dbReference type="InterPro" id="IPR008546">
    <property type="entry name" value="VAN3-bd-like_auxin_canal"/>
</dbReference>
<dbReference type="EMBL" id="OZ075113">
    <property type="protein sequence ID" value="CAL5018937.1"/>
    <property type="molecule type" value="Genomic_DNA"/>
</dbReference>